<keyword evidence="3" id="KW-1185">Reference proteome</keyword>
<accession>A0A1Y2LIJ5</accession>
<dbReference type="EMBL" id="KZ107861">
    <property type="protein sequence ID" value="OSS43804.1"/>
    <property type="molecule type" value="Genomic_DNA"/>
</dbReference>
<feature type="compositionally biased region" description="Basic and acidic residues" evidence="1">
    <location>
        <begin position="197"/>
        <end position="215"/>
    </location>
</feature>
<feature type="compositionally biased region" description="Polar residues" evidence="1">
    <location>
        <begin position="166"/>
        <end position="176"/>
    </location>
</feature>
<protein>
    <submittedName>
        <fullName evidence="2">Uncharacterized protein</fullName>
    </submittedName>
</protein>
<feature type="region of interest" description="Disordered" evidence="1">
    <location>
        <begin position="113"/>
        <end position="226"/>
    </location>
</feature>
<evidence type="ECO:0000313" key="2">
    <source>
        <dbReference type="EMBL" id="OSS43804.1"/>
    </source>
</evidence>
<evidence type="ECO:0000256" key="1">
    <source>
        <dbReference type="SAM" id="MobiDB-lite"/>
    </source>
</evidence>
<reference evidence="2 3" key="1">
    <citation type="journal article" date="2017" name="Genome Announc.">
        <title>Genome sequence of the saprophytic ascomycete Epicoccum nigrum ICMP 19927 strain isolated from New Zealand.</title>
        <authorList>
            <person name="Fokin M."/>
            <person name="Fleetwood D."/>
            <person name="Weir B.S."/>
            <person name="Villas-Boas S.G."/>
        </authorList>
    </citation>
    <scope>NUCLEOTIDE SEQUENCE [LARGE SCALE GENOMIC DNA]</scope>
    <source>
        <strain evidence="2 3">ICMP 19927</strain>
    </source>
</reference>
<sequence>MTSSSRNKPKDRTHYAVGASKGFAYWLPKSAQSHLQSLLKQLPSTARSIYKEHYRDVMCGKACAAASVIAMADFILQFPKCAKKHNAFAREMNAEIERDEHDGYEPVFFPIVDEPRSESEGDGEDVEIQGRESGRRRRALDDAGASKKKFRNDQGSIPASPPRSDAGSNPLLTLNTHDYETPDLLSHSGLPPSHNPPSEERAVSQERTYQSEDNRNFTTTKDIGHPITRLSVAEDSIVQSLPTQATPPSPPNQQPIVHSNYHALQEQSNNIEIDIASISDSFIIGDVDDHTGRTSIPGVYIVQPIPSQLAPHLSSSQHTDAHGEHNSPQSFSQQQSSSAVDEFLNPPYIPYVSFPEDVTWDEAWVEIETFKWDKKGSR</sequence>
<name>A0A1Y2LIJ5_EPING</name>
<feature type="region of interest" description="Disordered" evidence="1">
    <location>
        <begin position="310"/>
        <end position="339"/>
    </location>
</feature>
<dbReference type="InParanoid" id="A0A1Y2LIJ5"/>
<feature type="compositionally biased region" description="Basic and acidic residues" evidence="1">
    <location>
        <begin position="128"/>
        <end position="145"/>
    </location>
</feature>
<organism evidence="2 3">
    <name type="scientific">Epicoccum nigrum</name>
    <name type="common">Soil fungus</name>
    <name type="synonym">Epicoccum purpurascens</name>
    <dbReference type="NCBI Taxonomy" id="105696"/>
    <lineage>
        <taxon>Eukaryota</taxon>
        <taxon>Fungi</taxon>
        <taxon>Dikarya</taxon>
        <taxon>Ascomycota</taxon>
        <taxon>Pezizomycotina</taxon>
        <taxon>Dothideomycetes</taxon>
        <taxon>Pleosporomycetidae</taxon>
        <taxon>Pleosporales</taxon>
        <taxon>Pleosporineae</taxon>
        <taxon>Didymellaceae</taxon>
        <taxon>Epicoccum</taxon>
    </lineage>
</organism>
<dbReference type="Proteomes" id="UP000193240">
    <property type="component" value="Unassembled WGS sequence"/>
</dbReference>
<dbReference type="AlphaFoldDB" id="A0A1Y2LIJ5"/>
<proteinExistence type="predicted"/>
<feature type="compositionally biased region" description="Low complexity" evidence="1">
    <location>
        <begin position="327"/>
        <end position="338"/>
    </location>
</feature>
<gene>
    <name evidence="2" type="ORF">B5807_11687</name>
</gene>
<evidence type="ECO:0000313" key="3">
    <source>
        <dbReference type="Proteomes" id="UP000193240"/>
    </source>
</evidence>